<dbReference type="GO" id="GO:0047474">
    <property type="term" value="F:long-chain fatty acid--protein ligase activity"/>
    <property type="evidence" value="ECO:0007669"/>
    <property type="project" value="InterPro"/>
</dbReference>
<dbReference type="GO" id="GO:0008218">
    <property type="term" value="P:bioluminescence"/>
    <property type="evidence" value="ECO:0007669"/>
    <property type="project" value="InterPro"/>
</dbReference>
<dbReference type="RefSeq" id="WP_014202315.1">
    <property type="nucleotide sequence ID" value="NC_016599.1"/>
</dbReference>
<accession>G8R2W7</accession>
<dbReference type="EMBL" id="CP003156">
    <property type="protein sequence ID" value="AEV32961.1"/>
    <property type="molecule type" value="Genomic_DNA"/>
</dbReference>
<gene>
    <name evidence="2" type="ordered locus">Oweho_1982</name>
</gene>
<dbReference type="Proteomes" id="UP000005631">
    <property type="component" value="Chromosome"/>
</dbReference>
<name>G8R2W7_OWEHD</name>
<dbReference type="PATRIC" id="fig|926562.3.peg.1989"/>
<evidence type="ECO:0000313" key="3">
    <source>
        <dbReference type="Proteomes" id="UP000005631"/>
    </source>
</evidence>
<dbReference type="AlphaFoldDB" id="G8R2W7"/>
<feature type="domain" description="Acyl-protein synthetase LuxE" evidence="1">
    <location>
        <begin position="18"/>
        <end position="328"/>
    </location>
</feature>
<evidence type="ECO:0000313" key="2">
    <source>
        <dbReference type="EMBL" id="AEV32961.1"/>
    </source>
</evidence>
<dbReference type="OrthoDB" id="182577at2"/>
<proteinExistence type="predicted"/>
<evidence type="ECO:0000259" key="1">
    <source>
        <dbReference type="Pfam" id="PF04443"/>
    </source>
</evidence>
<dbReference type="Pfam" id="PF04443">
    <property type="entry name" value="LuxE"/>
    <property type="match status" value="1"/>
</dbReference>
<dbReference type="STRING" id="926562.Oweho_1982"/>
<sequence>MVNKQYFKDRVFGIQTEEEFEQLALELFRFQAENNTVYKEYLSYLKLHAFQIDRVSEIPFLPISFFKTHQIKTGVFDSAISFSSSGTGDGTTSKHAIADLSVYENSFNTAFGQFYGNAKDWCILALLPSYLERQGSSLIYMAEALIQQSEDADSNFYLNQWDELYAVLQKKKGEGKKTLLLGVSFGLLDFVERYQISFDDLTVMETGGMKGRRKEMIRTDLHAILKQGFGVKNIHSEYGMTELLSQGYSKGEGRFNCPPWMKIITRQTDDPFSATRKGKTGGINVIDLANIDSCAFIETQDLGRIYEDDSFEVMGRFDNSDIRGCNLMVI</sequence>
<protein>
    <submittedName>
        <fullName evidence="2">Acyl-protein synthetase, LuxE</fullName>
    </submittedName>
</protein>
<organism evidence="2 3">
    <name type="scientific">Owenweeksia hongkongensis (strain DSM 17368 / CIP 108786 / JCM 12287 / NRRL B-23963 / UST20020801)</name>
    <dbReference type="NCBI Taxonomy" id="926562"/>
    <lineage>
        <taxon>Bacteria</taxon>
        <taxon>Pseudomonadati</taxon>
        <taxon>Bacteroidota</taxon>
        <taxon>Flavobacteriia</taxon>
        <taxon>Flavobacteriales</taxon>
        <taxon>Owenweeksiaceae</taxon>
        <taxon>Owenweeksia</taxon>
    </lineage>
</organism>
<reference evidence="2 3" key="1">
    <citation type="journal article" date="2012" name="Stand. Genomic Sci.">
        <title>Genome sequence of the orange-pigmented seawater bacterium Owenweeksia hongkongensis type strain (UST20020801(T)).</title>
        <authorList>
            <person name="Riedel T."/>
            <person name="Held B."/>
            <person name="Nolan M."/>
            <person name="Lucas S."/>
            <person name="Lapidus A."/>
            <person name="Tice H."/>
            <person name="Del Rio T.G."/>
            <person name="Cheng J.F."/>
            <person name="Han C."/>
            <person name="Tapia R."/>
            <person name="Goodwin L.A."/>
            <person name="Pitluck S."/>
            <person name="Liolios K."/>
            <person name="Mavromatis K."/>
            <person name="Pagani I."/>
            <person name="Ivanova N."/>
            <person name="Mikhailova N."/>
            <person name="Pati A."/>
            <person name="Chen A."/>
            <person name="Palaniappan K."/>
            <person name="Rohde M."/>
            <person name="Tindall B.J."/>
            <person name="Detter J.C."/>
            <person name="Goker M."/>
            <person name="Woyke T."/>
            <person name="Bristow J."/>
            <person name="Eisen J.A."/>
            <person name="Markowitz V."/>
            <person name="Hugenholtz P."/>
            <person name="Klenk H.P."/>
            <person name="Kyrpides N.C."/>
        </authorList>
    </citation>
    <scope>NUCLEOTIDE SEQUENCE</scope>
    <source>
        <strain evidence="3">DSM 17368 / JCM 12287 / NRRL B-23963</strain>
    </source>
</reference>
<dbReference type="eggNOG" id="COG0318">
    <property type="taxonomic scope" value="Bacteria"/>
</dbReference>
<dbReference type="InterPro" id="IPR007534">
    <property type="entry name" value="LuxE"/>
</dbReference>
<keyword evidence="3" id="KW-1185">Reference proteome</keyword>
<dbReference type="HOGENOM" id="CLU_043257_0_0_10"/>
<dbReference type="KEGG" id="oho:Oweho_1982"/>